<feature type="transmembrane region" description="Helical" evidence="1">
    <location>
        <begin position="462"/>
        <end position="483"/>
    </location>
</feature>
<dbReference type="RefSeq" id="WP_209557222.1">
    <property type="nucleotide sequence ID" value="NZ_JAEDXU010000004.1"/>
</dbReference>
<accession>A0ABS4CIU8</accession>
<dbReference type="EMBL" id="JAEDXU010000004">
    <property type="protein sequence ID" value="MBP1046399.1"/>
    <property type="molecule type" value="Genomic_DNA"/>
</dbReference>
<dbReference type="SUPFAM" id="SSF48371">
    <property type="entry name" value="ARM repeat"/>
    <property type="match status" value="1"/>
</dbReference>
<reference evidence="2 3" key="1">
    <citation type="submission" date="2020-12" db="EMBL/GenBank/DDBJ databases">
        <title>Vagococcus allomyrinae sp. nov. and Enterococcus lavae sp. nov., isolated from the larvae of Allomyrina dichotoma.</title>
        <authorList>
            <person name="Lee S.D."/>
        </authorList>
    </citation>
    <scope>NUCLEOTIDE SEQUENCE [LARGE SCALE GENOMIC DNA]</scope>
    <source>
        <strain evidence="2 3">BWM-S5</strain>
    </source>
</reference>
<keyword evidence="1" id="KW-0472">Membrane</keyword>
<protein>
    <submittedName>
        <fullName evidence="2">Phage tail protein</fullName>
    </submittedName>
</protein>
<name>A0ABS4CIU8_9ENTE</name>
<feature type="transmembrane region" description="Helical" evidence="1">
    <location>
        <begin position="568"/>
        <end position="589"/>
    </location>
</feature>
<keyword evidence="1" id="KW-0812">Transmembrane</keyword>
<dbReference type="InterPro" id="IPR016024">
    <property type="entry name" value="ARM-type_fold"/>
</dbReference>
<feature type="transmembrane region" description="Helical" evidence="1">
    <location>
        <begin position="503"/>
        <end position="522"/>
    </location>
</feature>
<evidence type="ECO:0000256" key="1">
    <source>
        <dbReference type="SAM" id="Phobius"/>
    </source>
</evidence>
<comment type="caution">
    <text evidence="2">The sequence shown here is derived from an EMBL/GenBank/DDBJ whole genome shotgun (WGS) entry which is preliminary data.</text>
</comment>
<dbReference type="Proteomes" id="UP000673375">
    <property type="component" value="Unassembled WGS sequence"/>
</dbReference>
<keyword evidence="3" id="KW-1185">Reference proteome</keyword>
<organism evidence="2 3">
    <name type="scientific">Enterococcus larvae</name>
    <dbReference type="NCBI Taxonomy" id="2794352"/>
    <lineage>
        <taxon>Bacteria</taxon>
        <taxon>Bacillati</taxon>
        <taxon>Bacillota</taxon>
        <taxon>Bacilli</taxon>
        <taxon>Lactobacillales</taxon>
        <taxon>Enterococcaceae</taxon>
        <taxon>Enterococcus</taxon>
    </lineage>
</organism>
<gene>
    <name evidence="2" type="ORF">I6N96_08885</name>
</gene>
<proteinExistence type="predicted"/>
<feature type="transmembrane region" description="Helical" evidence="1">
    <location>
        <begin position="529"/>
        <end position="548"/>
    </location>
</feature>
<evidence type="ECO:0000313" key="2">
    <source>
        <dbReference type="EMBL" id="MBP1046399.1"/>
    </source>
</evidence>
<evidence type="ECO:0000313" key="3">
    <source>
        <dbReference type="Proteomes" id="UP000673375"/>
    </source>
</evidence>
<keyword evidence="1" id="KW-1133">Transmembrane helix</keyword>
<sequence>MATELGKAYVQIVPSARGLSGAIQGQLDPEAEAAGQSAGSRIGTGLKIAAVAAVAAVGATLGKAISSSLTEGANLQQSLGGIETLFKGSADKVIKYADQAYKTAGLSANDYMESVTSFSASLLQSLGGDTEAAADTANMALIDMSDNANKMGTSMQDIQNAYQGFAKQNYTMLDNLKLGYGGTKTEMERLLADAEKLTGVKYDINNLADVYNAIHAIQGELDITGTTAKESAETFSGALASMKAAFSNVLGNLSLGRDIAPSLQALAETTSTFLFQNFFPMVGNILKTLPSAIATFIRESIPYAQEAFSELFSSFGGSTPVFDGLADSMEKVRLIWDSFKAFSGLFGGYKGDIIGLRDAFTEMMPRSLWKEIATLSEHFGDMVREFSTGMQQVGTDLVGLGSAVVGGWTNIFANLTPVVVQTLGTVLSQIPALLSTIINAVTPIVEKVGEAITQLDFSGIQAFAAAVIPAITAAFETMMAIVAPAIDQLIESFVNMWNAAQPFISALAELLMPVLQVVASFLGGVFKGVLMGVSAVFDMIAVAVQFLTPVVEFLVGVFQACLPVFQTIAEWVGVVIGLFANLGSVGGGLSGMLSSAWTNIQTAISTAGTIISSVINGIKTFFSSLGNAGSILSGLISSVWGVIQSVISAAGNIIQGVLTAVGSGFSGMGNVVSSVGSQITGIIDGVKNVFNSLKNIDISGAGRAIMDGFLGGLKAAWGAVTDFVGGIADWIAKNKGPISYDKKLLIPAGNAIMDGLNKGLQDQFKVVKSTVSDMANELVDSFSISEPVVSGLLSDDLSSFGNIETQRNIMYDISKGFDRNGVSPVDPKAVEKQPLEIKVPVYLYPNAPKEIGYATAPYVLESNENRSYIVSAVRGGT</sequence>